<dbReference type="CDD" id="cd04301">
    <property type="entry name" value="NAT_SF"/>
    <property type="match status" value="1"/>
</dbReference>
<dbReference type="GO" id="GO:0048666">
    <property type="term" value="P:neuron development"/>
    <property type="evidence" value="ECO:0007669"/>
    <property type="project" value="UniProtKB-UniRule"/>
</dbReference>
<reference evidence="8" key="1">
    <citation type="submission" date="2022-03" db="EMBL/GenBank/DDBJ databases">
        <authorList>
            <person name="Sayadi A."/>
        </authorList>
    </citation>
    <scope>NUCLEOTIDE SEQUENCE</scope>
</reference>
<protein>
    <recommendedName>
        <fullName evidence="4 5">Alpha-tubulin N-acetyltransferase</fullName>
        <shortName evidence="5">Alpha-TAT</shortName>
        <shortName evidence="5">TAT</shortName>
        <ecNumber evidence="4 5">2.3.1.108</ecNumber>
    </recommendedName>
    <alternativeName>
        <fullName evidence="5">Acetyltransferase mec-17 homolog</fullName>
    </alternativeName>
</protein>
<dbReference type="GO" id="GO:0070507">
    <property type="term" value="P:regulation of microtubule cytoskeleton organization"/>
    <property type="evidence" value="ECO:0007669"/>
    <property type="project" value="UniProtKB-UniRule"/>
</dbReference>
<dbReference type="PANTHER" id="PTHR12327">
    <property type="entry name" value="ALPHA-TUBULIN N-ACETYLTRANSFERASE 1"/>
    <property type="match status" value="1"/>
</dbReference>
<organism evidence="8 9">
    <name type="scientific">Acanthoscelides obtectus</name>
    <name type="common">Bean weevil</name>
    <name type="synonym">Bruchus obtectus</name>
    <dbReference type="NCBI Taxonomy" id="200917"/>
    <lineage>
        <taxon>Eukaryota</taxon>
        <taxon>Metazoa</taxon>
        <taxon>Ecdysozoa</taxon>
        <taxon>Arthropoda</taxon>
        <taxon>Hexapoda</taxon>
        <taxon>Insecta</taxon>
        <taxon>Pterygota</taxon>
        <taxon>Neoptera</taxon>
        <taxon>Endopterygota</taxon>
        <taxon>Coleoptera</taxon>
        <taxon>Polyphaga</taxon>
        <taxon>Cucujiformia</taxon>
        <taxon>Chrysomeloidea</taxon>
        <taxon>Chrysomelidae</taxon>
        <taxon>Bruchinae</taxon>
        <taxon>Bruchini</taxon>
        <taxon>Acanthoscelides</taxon>
    </lineage>
</organism>
<comment type="caution">
    <text evidence="8">The sequence shown here is derived from an EMBL/GenBank/DDBJ whole genome shotgun (WGS) entry which is preliminary data.</text>
</comment>
<dbReference type="PROSITE" id="PS51730">
    <property type="entry name" value="GNAT_ATAT"/>
    <property type="match status" value="1"/>
</dbReference>
<evidence type="ECO:0000313" key="8">
    <source>
        <dbReference type="EMBL" id="CAH1968296.1"/>
    </source>
</evidence>
<evidence type="ECO:0000256" key="5">
    <source>
        <dbReference type="HAMAP-Rule" id="MF_03130"/>
    </source>
</evidence>
<keyword evidence="2 5" id="KW-0012">Acyltransferase</keyword>
<evidence type="ECO:0000256" key="2">
    <source>
        <dbReference type="ARBA" id="ARBA00023315"/>
    </source>
</evidence>
<evidence type="ECO:0000259" key="7">
    <source>
        <dbReference type="PROSITE" id="PS51730"/>
    </source>
</evidence>
<evidence type="ECO:0000313" key="9">
    <source>
        <dbReference type="Proteomes" id="UP001152888"/>
    </source>
</evidence>
<dbReference type="InterPro" id="IPR007965">
    <property type="entry name" value="GNAT_ATAT"/>
</dbReference>
<keyword evidence="1 5" id="KW-0808">Transferase</keyword>
<dbReference type="OrthoDB" id="447510at2759"/>
<dbReference type="Pfam" id="PF05301">
    <property type="entry name" value="Acetyltransf_16"/>
    <property type="match status" value="1"/>
</dbReference>
<sequence length="263" mass="29217">MEFKFSVNELFKNPIVEINHNLIPPGFSGDRRALWDSVNKVSEVINAMGEASAKAQGLSKPITTADRLRNSEHRLYILLDQQANNGKGAVTGMLKTGAKGLYVFDRDGQHYQVSPPCVLDFYVHDSRQRTGLGKQLFEHMLQKEGIEPVKMAIDRPSEKLLGFLNKHYGLHSPVKQMNNYVVYDGFFSKASDSNQHQEVERDQSPAGTRALKKDSANGLQTSSSPYGRYGAPRPPCSMGQIIHNQTSTINKQQEPSGAQIASQ</sequence>
<comment type="catalytic activity">
    <reaction evidence="3 5">
        <text>L-lysyl-[alpha-tubulin] + acetyl-CoA = N(6)-acetyl-L-lysyl-[alpha-tubulin] + CoA + H(+)</text>
        <dbReference type="Rhea" id="RHEA:15277"/>
        <dbReference type="Rhea" id="RHEA-COMP:11278"/>
        <dbReference type="Rhea" id="RHEA-COMP:11279"/>
        <dbReference type="ChEBI" id="CHEBI:15378"/>
        <dbReference type="ChEBI" id="CHEBI:29969"/>
        <dbReference type="ChEBI" id="CHEBI:57287"/>
        <dbReference type="ChEBI" id="CHEBI:57288"/>
        <dbReference type="ChEBI" id="CHEBI:61930"/>
        <dbReference type="EC" id="2.3.1.108"/>
    </reaction>
</comment>
<feature type="binding site" evidence="5">
    <location>
        <begin position="121"/>
        <end position="134"/>
    </location>
    <ligand>
        <name>acetyl-CoA</name>
        <dbReference type="ChEBI" id="CHEBI:57288"/>
    </ligand>
</feature>
<dbReference type="InterPro" id="IPR038746">
    <property type="entry name" value="Atat"/>
</dbReference>
<proteinExistence type="inferred from homology"/>
<accession>A0A9P0K8T5</accession>
<dbReference type="AlphaFoldDB" id="A0A9P0K8T5"/>
<dbReference type="Proteomes" id="UP001152888">
    <property type="component" value="Unassembled WGS sequence"/>
</dbReference>
<name>A0A9P0K8T5_ACAOB</name>
<dbReference type="EC" id="2.3.1.108" evidence="4 5"/>
<evidence type="ECO:0000256" key="4">
    <source>
        <dbReference type="ARBA" id="ARBA00066570"/>
    </source>
</evidence>
<comment type="function">
    <text evidence="5">Specifically acetylates 'Lys-40' in alpha-tubulin on the lumenal side of microtubules. Promotes microtubule destabilization and accelerates microtubule dynamics; this activity may be independent of acetylation activity. Acetylates alpha-tubulin with a slow enzymatic rate, due to a catalytic site that is not optimized for acetyl transfer. Enters the microtubule through each end and diffuses quickly throughout the lumen of microtubules. Acetylates only long/old microtubules because of its slow acetylation rate since it does not have time to act on dynamically unstable microtubules before the enzyme is released.</text>
</comment>
<dbReference type="FunFam" id="3.40.630.30:FF:000060">
    <property type="entry name" value="Alpha-tubulin N-acetyltransferase 1"/>
    <property type="match status" value="1"/>
</dbReference>
<gene>
    <name evidence="8" type="ORF">ACAOBT_LOCUS7766</name>
</gene>
<feature type="binding site" evidence="5">
    <location>
        <begin position="157"/>
        <end position="166"/>
    </location>
    <ligand>
        <name>acetyl-CoA</name>
        <dbReference type="ChEBI" id="CHEBI:57288"/>
    </ligand>
</feature>
<comment type="similarity">
    <text evidence="5">Belongs to the acetyltransferase ATAT1 family.</text>
</comment>
<dbReference type="EMBL" id="CAKOFQ010006751">
    <property type="protein sequence ID" value="CAH1968296.1"/>
    <property type="molecule type" value="Genomic_DNA"/>
</dbReference>
<dbReference type="PANTHER" id="PTHR12327:SF0">
    <property type="entry name" value="ALPHA-TUBULIN N-ACETYLTRANSFERASE 1"/>
    <property type="match status" value="1"/>
</dbReference>
<dbReference type="Gene3D" id="3.40.630.30">
    <property type="match status" value="1"/>
</dbReference>
<feature type="region of interest" description="Disordered" evidence="6">
    <location>
        <begin position="192"/>
        <end position="240"/>
    </location>
</feature>
<feature type="domain" description="N-acetyltransferase" evidence="7">
    <location>
        <begin position="1"/>
        <end position="187"/>
    </location>
</feature>
<feature type="site" description="Crucial for catalytic activity" evidence="5">
    <location>
        <position position="56"/>
    </location>
</feature>
<dbReference type="GO" id="GO:0019799">
    <property type="term" value="F:tubulin N-acetyltransferase activity"/>
    <property type="evidence" value="ECO:0007669"/>
    <property type="project" value="UniProtKB-UniRule"/>
</dbReference>
<dbReference type="HAMAP" id="MF_03130">
    <property type="entry name" value="mec17"/>
    <property type="match status" value="1"/>
</dbReference>
<keyword evidence="9" id="KW-1185">Reference proteome</keyword>
<evidence type="ECO:0000256" key="3">
    <source>
        <dbReference type="ARBA" id="ARBA00051998"/>
    </source>
</evidence>
<evidence type="ECO:0000256" key="1">
    <source>
        <dbReference type="ARBA" id="ARBA00022679"/>
    </source>
</evidence>
<dbReference type="GO" id="GO:0005874">
    <property type="term" value="C:microtubule"/>
    <property type="evidence" value="ECO:0007669"/>
    <property type="project" value="InterPro"/>
</dbReference>
<evidence type="ECO:0000256" key="6">
    <source>
        <dbReference type="SAM" id="MobiDB-lite"/>
    </source>
</evidence>